<evidence type="ECO:0000259" key="7">
    <source>
        <dbReference type="Pfam" id="PF01120"/>
    </source>
</evidence>
<accession>A0A7G7IPK5</accession>
<evidence type="ECO:0000313" key="9">
    <source>
        <dbReference type="Proteomes" id="UP000352698"/>
    </source>
</evidence>
<dbReference type="RefSeq" id="WP_010737387.1">
    <property type="nucleotide sequence ID" value="NZ_AP027299.1"/>
</dbReference>
<dbReference type="PRINTS" id="PR00741">
    <property type="entry name" value="GLHYDRLASE29"/>
</dbReference>
<comment type="caution">
    <text evidence="8">The sequence shown here is derived from an EMBL/GenBank/DDBJ whole genome shotgun (WGS) entry which is preliminary data.</text>
</comment>
<dbReference type="InterPro" id="IPR057739">
    <property type="entry name" value="Glyco_hydro_29_N"/>
</dbReference>
<evidence type="ECO:0000256" key="5">
    <source>
        <dbReference type="ARBA" id="ARBA00022801"/>
    </source>
</evidence>
<keyword evidence="4" id="KW-0732">Signal</keyword>
<dbReference type="EMBL" id="CABEEP010000001">
    <property type="protein sequence ID" value="VTQ62982.1"/>
    <property type="molecule type" value="Genomic_DNA"/>
</dbReference>
<evidence type="ECO:0000256" key="2">
    <source>
        <dbReference type="ARBA" id="ARBA00007951"/>
    </source>
</evidence>
<dbReference type="Gene3D" id="3.20.20.80">
    <property type="entry name" value="Glycosidases"/>
    <property type="match status" value="1"/>
</dbReference>
<dbReference type="InterPro" id="IPR000933">
    <property type="entry name" value="Glyco_hydro_29"/>
</dbReference>
<dbReference type="PIRSF" id="PIRSF001092">
    <property type="entry name" value="Alpha-L-fucosidase"/>
    <property type="match status" value="1"/>
</dbReference>
<comment type="similarity">
    <text evidence="2">Belongs to the glycosyl hydrolase 29 family.</text>
</comment>
<dbReference type="SUPFAM" id="SSF51445">
    <property type="entry name" value="(Trans)glycosidases"/>
    <property type="match status" value="1"/>
</dbReference>
<dbReference type="InterPro" id="IPR016286">
    <property type="entry name" value="FUC_metazoa-typ"/>
</dbReference>
<dbReference type="Proteomes" id="UP000352698">
    <property type="component" value="Unassembled WGS sequence"/>
</dbReference>
<dbReference type="InterPro" id="IPR017853">
    <property type="entry name" value="GH"/>
</dbReference>
<evidence type="ECO:0000313" key="8">
    <source>
        <dbReference type="EMBL" id="VTQ62982.1"/>
    </source>
</evidence>
<proteinExistence type="inferred from homology"/>
<dbReference type="PANTHER" id="PTHR10030">
    <property type="entry name" value="ALPHA-L-FUCOSIDASE"/>
    <property type="match status" value="1"/>
</dbReference>
<evidence type="ECO:0000256" key="6">
    <source>
        <dbReference type="ARBA" id="ARBA00023295"/>
    </source>
</evidence>
<keyword evidence="6" id="KW-0326">Glycosidase</keyword>
<dbReference type="AlphaFoldDB" id="A0A7G7IPK5"/>
<name>A0A7G7IPK5_ENTHR</name>
<dbReference type="Pfam" id="PF01120">
    <property type="entry name" value="Alpha_L_fucos"/>
    <property type="match status" value="1"/>
</dbReference>
<reference evidence="8 9" key="1">
    <citation type="submission" date="2019-05" db="EMBL/GenBank/DDBJ databases">
        <authorList>
            <consortium name="Pathogen Informatics"/>
        </authorList>
    </citation>
    <scope>NUCLEOTIDE SEQUENCE [LARGE SCALE GENOMIC DNA]</scope>
    <source>
        <strain evidence="8 9">NCTC12204</strain>
    </source>
</reference>
<organism evidence="8 9">
    <name type="scientific">Enterococcus hirae</name>
    <dbReference type="NCBI Taxonomy" id="1354"/>
    <lineage>
        <taxon>Bacteria</taxon>
        <taxon>Bacillati</taxon>
        <taxon>Bacillota</taxon>
        <taxon>Bacilli</taxon>
        <taxon>Lactobacillales</taxon>
        <taxon>Enterococcaceae</taxon>
        <taxon>Enterococcus</taxon>
    </lineage>
</organism>
<feature type="domain" description="Glycoside hydrolase family 29 N-terminal" evidence="7">
    <location>
        <begin position="11"/>
        <end position="328"/>
    </location>
</feature>
<dbReference type="GO" id="GO:0004560">
    <property type="term" value="F:alpha-L-fucosidase activity"/>
    <property type="evidence" value="ECO:0007669"/>
    <property type="project" value="InterPro"/>
</dbReference>
<evidence type="ECO:0000256" key="3">
    <source>
        <dbReference type="ARBA" id="ARBA00012662"/>
    </source>
</evidence>
<gene>
    <name evidence="8" type="ORF">NCTC12204_01145</name>
</gene>
<comment type="function">
    <text evidence="1">Alpha-L-fucosidase is responsible for hydrolyzing the alpha-1,6-linked fucose joined to the reducing-end N-acetylglucosamine of the carbohydrate moieties of glycoproteins.</text>
</comment>
<dbReference type="GO" id="GO:0006004">
    <property type="term" value="P:fucose metabolic process"/>
    <property type="evidence" value="ECO:0007669"/>
    <property type="project" value="InterPro"/>
</dbReference>
<sequence>MKKFNNWPTDYPDPNWFIHDRFGLFIHFGLFSVGARHEWFMTTEQVSLKEYSKKYFQHFNPDLFDADAWAKEAARCGVKYMVFTTKHHEGFALWDTKQTDYKITNTAFGRDLLAELLPAFRKVGIKIGLYHSLIDWRHEHFPLDGLHPERENQKLREKNSERDIKIYQRYLREQVKELLTEYGKIDYLWFDFSYSHRDWGWSKGKGHIDWDSEALEKLCLELQPHLLLNDRLDLGHGITTPEQFQPDKPLEKNGMPVIWEACQTMYGTWGYDRDNMEWKSSEMLLKMLIDTVSKNGNFLMNIGPNPRGMIDTKTLERLHAIGDWMTLHKASVIGCSYSAFEAPDDCRYTQNGNKLYLHLFSYPYRNLHLKGLAGKVEFIRLLNDGSEIFYRGFDPDEVITSTEAVIAPEDLVITLPIIKPDVLIPVIEITLKDD</sequence>
<dbReference type="PANTHER" id="PTHR10030:SF37">
    <property type="entry name" value="ALPHA-L-FUCOSIDASE-RELATED"/>
    <property type="match status" value="1"/>
</dbReference>
<evidence type="ECO:0000256" key="1">
    <source>
        <dbReference type="ARBA" id="ARBA00004071"/>
    </source>
</evidence>
<dbReference type="GO" id="GO:0005764">
    <property type="term" value="C:lysosome"/>
    <property type="evidence" value="ECO:0007669"/>
    <property type="project" value="TreeGrafter"/>
</dbReference>
<dbReference type="SMART" id="SM00812">
    <property type="entry name" value="Alpha_L_fucos"/>
    <property type="match status" value="1"/>
</dbReference>
<dbReference type="GO" id="GO:0016139">
    <property type="term" value="P:glycoside catabolic process"/>
    <property type="evidence" value="ECO:0007669"/>
    <property type="project" value="TreeGrafter"/>
</dbReference>
<evidence type="ECO:0000256" key="4">
    <source>
        <dbReference type="ARBA" id="ARBA00022729"/>
    </source>
</evidence>
<keyword evidence="5" id="KW-0378">Hydrolase</keyword>
<protein>
    <recommendedName>
        <fullName evidence="3">alpha-L-fucosidase</fullName>
        <ecNumber evidence="3">3.2.1.51</ecNumber>
    </recommendedName>
</protein>
<dbReference type="EC" id="3.2.1.51" evidence="3"/>